<dbReference type="Proteomes" id="UP000095751">
    <property type="component" value="Unassembled WGS sequence"/>
</dbReference>
<feature type="region of interest" description="Disordered" evidence="1">
    <location>
        <begin position="200"/>
        <end position="238"/>
    </location>
</feature>
<feature type="compositionally biased region" description="Low complexity" evidence="1">
    <location>
        <begin position="224"/>
        <end position="238"/>
    </location>
</feature>
<accession>A0A1E7ESV6</accession>
<feature type="region of interest" description="Disordered" evidence="1">
    <location>
        <begin position="103"/>
        <end position="164"/>
    </location>
</feature>
<evidence type="ECO:0000256" key="1">
    <source>
        <dbReference type="SAM" id="MobiDB-lite"/>
    </source>
</evidence>
<evidence type="ECO:0000313" key="2">
    <source>
        <dbReference type="EMBL" id="OEU08962.1"/>
    </source>
</evidence>
<reference evidence="2 3" key="1">
    <citation type="submission" date="2016-09" db="EMBL/GenBank/DDBJ databases">
        <title>Extensive genetic diversity and differential bi-allelic expression allows diatom success in the polar Southern Ocean.</title>
        <authorList>
            <consortium name="DOE Joint Genome Institute"/>
            <person name="Mock T."/>
            <person name="Otillar R.P."/>
            <person name="Strauss J."/>
            <person name="Dupont C."/>
            <person name="Frickenhaus S."/>
            <person name="Maumus F."/>
            <person name="Mcmullan M."/>
            <person name="Sanges R."/>
            <person name="Schmutz J."/>
            <person name="Toseland A."/>
            <person name="Valas R."/>
            <person name="Veluchamy A."/>
            <person name="Ward B.J."/>
            <person name="Allen A."/>
            <person name="Barry K."/>
            <person name="Falciatore A."/>
            <person name="Ferrante M."/>
            <person name="Fortunato A.E."/>
            <person name="Gloeckner G."/>
            <person name="Gruber A."/>
            <person name="Hipkin R."/>
            <person name="Janech M."/>
            <person name="Kroth P."/>
            <person name="Leese F."/>
            <person name="Lindquist E."/>
            <person name="Lyon B.R."/>
            <person name="Martin J."/>
            <person name="Mayer C."/>
            <person name="Parker M."/>
            <person name="Quesneville H."/>
            <person name="Raymond J."/>
            <person name="Uhlig C."/>
            <person name="Valentin K.U."/>
            <person name="Worden A.Z."/>
            <person name="Armbrust E.V."/>
            <person name="Bowler C."/>
            <person name="Green B."/>
            <person name="Moulton V."/>
            <person name="Van Oosterhout C."/>
            <person name="Grigoriev I."/>
        </authorList>
    </citation>
    <scope>NUCLEOTIDE SEQUENCE [LARGE SCALE GENOMIC DNA]</scope>
    <source>
        <strain evidence="2 3">CCMP1102</strain>
    </source>
</reference>
<dbReference type="OrthoDB" id="55261at2759"/>
<sequence>MTARNRIKDYSTNLNMEDMNQNRKNPKTTATAVDKFNSHITSSLISLESSMRRSFMSATVSSTRRFGKKSNYLFGGKGETKKKDMASTTKLLTGSAGRSFMSATDSSMGRFGRKAIDTGKGEKKKKKNSVSKVVVEGSEGRENPTSGSKRNYGNKRRTNNSIGLSFMSPTFSFTNLVSEKRSAKKDKLEDKKSMEKKTIINLTPWKNEKKKLHAPVSPHNKEYSSQTSSPRRSSPSCTSPIFAKTIAFNNKVIKTQMIQKQKLQERENIAKKILVDRSPRGEDKVKVIPFLHHHAHLDTPIGGMQRPAAKKNQFIIRDANLQSKLHPEGSRIKVRFDTNNTTTTTTPIKSISPEKETAGRHNDCSFESHVSLSSQCTVESFVSPTREGIRGCQSKFDPFLHKNNRGPCELCVFHLPEKEKEQLNEEGRHLLVQFTAGGCRDCHIFPNHDATNGVRLCHKCHSASHREMQERCRKKGNDSATIGYSFSKVELKGN</sequence>
<dbReference type="AlphaFoldDB" id="A0A1E7ESV6"/>
<proteinExistence type="predicted"/>
<organism evidence="2 3">
    <name type="scientific">Fragilariopsis cylindrus CCMP1102</name>
    <dbReference type="NCBI Taxonomy" id="635003"/>
    <lineage>
        <taxon>Eukaryota</taxon>
        <taxon>Sar</taxon>
        <taxon>Stramenopiles</taxon>
        <taxon>Ochrophyta</taxon>
        <taxon>Bacillariophyta</taxon>
        <taxon>Bacillariophyceae</taxon>
        <taxon>Bacillariophycidae</taxon>
        <taxon>Bacillariales</taxon>
        <taxon>Bacillariaceae</taxon>
        <taxon>Fragilariopsis</taxon>
    </lineage>
</organism>
<name>A0A1E7ESV6_9STRA</name>
<protein>
    <submittedName>
        <fullName evidence="2">Uncharacterized protein</fullName>
    </submittedName>
</protein>
<dbReference type="KEGG" id="fcy:FRACYDRAFT_264473"/>
<feature type="region of interest" description="Disordered" evidence="1">
    <location>
        <begin position="340"/>
        <end position="360"/>
    </location>
</feature>
<dbReference type="InParanoid" id="A0A1E7ESV6"/>
<evidence type="ECO:0000313" key="3">
    <source>
        <dbReference type="Proteomes" id="UP000095751"/>
    </source>
</evidence>
<dbReference type="EMBL" id="KV784378">
    <property type="protein sequence ID" value="OEU08962.1"/>
    <property type="molecule type" value="Genomic_DNA"/>
</dbReference>
<keyword evidence="3" id="KW-1185">Reference proteome</keyword>
<gene>
    <name evidence="2" type="ORF">FRACYDRAFT_264473</name>
</gene>